<evidence type="ECO:0000256" key="3">
    <source>
        <dbReference type="ARBA" id="ARBA00011738"/>
    </source>
</evidence>
<dbReference type="GO" id="GO:0046554">
    <property type="term" value="F:L-malate dehydrogenase (NADP+) activity"/>
    <property type="evidence" value="ECO:0007669"/>
    <property type="project" value="UniProtKB-EC"/>
</dbReference>
<keyword evidence="8" id="KW-0934">Plastid</keyword>
<dbReference type="GO" id="GO:0006108">
    <property type="term" value="P:malate metabolic process"/>
    <property type="evidence" value="ECO:0007669"/>
    <property type="project" value="InterPro"/>
</dbReference>
<evidence type="ECO:0000256" key="13">
    <source>
        <dbReference type="ARBA" id="ARBA00023027"/>
    </source>
</evidence>
<dbReference type="GO" id="GO:0009507">
    <property type="term" value="C:chloroplast"/>
    <property type="evidence" value="ECO:0007669"/>
    <property type="project" value="UniProtKB-SubCell"/>
</dbReference>
<dbReference type="AlphaFoldDB" id="A0A5N5IFI9"/>
<keyword evidence="19" id="KW-1185">Reference proteome</keyword>
<dbReference type="InterPro" id="IPR058192">
    <property type="entry name" value="WHD_ROQ1-like"/>
</dbReference>
<evidence type="ECO:0000313" key="18">
    <source>
        <dbReference type="EMBL" id="KAB2634094.1"/>
    </source>
</evidence>
<dbReference type="InterPro" id="IPR000157">
    <property type="entry name" value="TIR_dom"/>
</dbReference>
<keyword evidence="6" id="KW-0150">Chloroplast</keyword>
<dbReference type="Gene3D" id="3.40.50.10140">
    <property type="entry name" value="Toll/interleukin-1 receptor homology (TIR) domain"/>
    <property type="match status" value="1"/>
</dbReference>
<evidence type="ECO:0000259" key="17">
    <source>
        <dbReference type="PROSITE" id="PS50104"/>
    </source>
</evidence>
<dbReference type="Pfam" id="PF02866">
    <property type="entry name" value="Ldh_1_C"/>
    <property type="match status" value="1"/>
</dbReference>
<dbReference type="EC" id="1.1.1.82" evidence="4"/>
<feature type="domain" description="TIR" evidence="17">
    <location>
        <begin position="20"/>
        <end position="185"/>
    </location>
</feature>
<comment type="similarity">
    <text evidence="2">Belongs to the LDH/MDH superfamily. MDH type 2 family.</text>
</comment>
<dbReference type="Pfam" id="PF00931">
    <property type="entry name" value="NB-ARC"/>
    <property type="match status" value="1"/>
</dbReference>
<evidence type="ECO:0000256" key="8">
    <source>
        <dbReference type="ARBA" id="ARBA00022640"/>
    </source>
</evidence>
<dbReference type="CDD" id="cd01338">
    <property type="entry name" value="MDH_chloroplast-like"/>
    <property type="match status" value="1"/>
</dbReference>
<dbReference type="Pfam" id="PF01582">
    <property type="entry name" value="TIR"/>
    <property type="match status" value="1"/>
</dbReference>
<dbReference type="NCBIfam" id="TIGR01757">
    <property type="entry name" value="Malate-DH_plant"/>
    <property type="match status" value="1"/>
</dbReference>
<dbReference type="FunFam" id="3.90.110.10:FF:000002">
    <property type="entry name" value="Malate dehydrogenase"/>
    <property type="match status" value="1"/>
</dbReference>
<dbReference type="PANTHER" id="PTHR11017">
    <property type="entry name" value="LEUCINE-RICH REPEAT-CONTAINING PROTEIN"/>
    <property type="match status" value="1"/>
</dbReference>
<dbReference type="Gene3D" id="3.40.50.720">
    <property type="entry name" value="NAD(P)-binding Rossmann-like Domain"/>
    <property type="match status" value="1"/>
</dbReference>
<comment type="caution">
    <text evidence="18">The sequence shown here is derived from an EMBL/GenBank/DDBJ whole genome shotgun (WGS) entry which is preliminary data.</text>
</comment>
<keyword evidence="7" id="KW-0433">Leucine-rich repeat</keyword>
<reference evidence="18 19" key="1">
    <citation type="submission" date="2019-09" db="EMBL/GenBank/DDBJ databases">
        <authorList>
            <person name="Ou C."/>
        </authorList>
    </citation>
    <scope>NUCLEOTIDE SEQUENCE [LARGE SCALE GENOMIC DNA]</scope>
    <source>
        <strain evidence="18">S2</strain>
        <tissue evidence="18">Leaf</tissue>
    </source>
</reference>
<dbReference type="InterPro" id="IPR010945">
    <property type="entry name" value="Malate_DH_type2"/>
</dbReference>
<evidence type="ECO:0000256" key="5">
    <source>
        <dbReference type="ARBA" id="ARBA00016572"/>
    </source>
</evidence>
<keyword evidence="13" id="KW-0520">NAD</keyword>
<evidence type="ECO:0000256" key="14">
    <source>
        <dbReference type="ARBA" id="ARBA00023157"/>
    </source>
</evidence>
<evidence type="ECO:0000256" key="10">
    <source>
        <dbReference type="ARBA" id="ARBA00022857"/>
    </source>
</evidence>
<gene>
    <name evidence="18" type="ORF">D8674_040222</name>
</gene>
<dbReference type="GO" id="GO:0043531">
    <property type="term" value="F:ADP binding"/>
    <property type="evidence" value="ECO:0007669"/>
    <property type="project" value="InterPro"/>
</dbReference>
<keyword evidence="12" id="KW-0560">Oxidoreductase</keyword>
<evidence type="ECO:0000256" key="2">
    <source>
        <dbReference type="ARBA" id="ARBA00009613"/>
    </source>
</evidence>
<dbReference type="Pfam" id="PF00056">
    <property type="entry name" value="Ldh_1_N"/>
    <property type="match status" value="1"/>
</dbReference>
<dbReference type="SUPFAM" id="SSF51735">
    <property type="entry name" value="NAD(P)-binding Rossmann-fold domains"/>
    <property type="match status" value="1"/>
</dbReference>
<keyword evidence="10" id="KW-0521">NADP</keyword>
<dbReference type="EMBL" id="SMOL01000097">
    <property type="protein sequence ID" value="KAB2634094.1"/>
    <property type="molecule type" value="Genomic_DNA"/>
</dbReference>
<dbReference type="InterPro" id="IPR036291">
    <property type="entry name" value="NAD(P)-bd_dom_sf"/>
</dbReference>
<dbReference type="FunFam" id="3.40.50.720:FF:000144">
    <property type="entry name" value="Malate dehydrogenase [NADP]"/>
    <property type="match status" value="1"/>
</dbReference>
<proteinExistence type="inferred from homology"/>
<evidence type="ECO:0000256" key="1">
    <source>
        <dbReference type="ARBA" id="ARBA00004229"/>
    </source>
</evidence>
<keyword evidence="11" id="KW-0809">Transit peptide</keyword>
<dbReference type="GO" id="GO:0006952">
    <property type="term" value="P:defense response"/>
    <property type="evidence" value="ECO:0007669"/>
    <property type="project" value="InterPro"/>
</dbReference>
<dbReference type="OrthoDB" id="1733683at2759"/>
<evidence type="ECO:0000313" key="19">
    <source>
        <dbReference type="Proteomes" id="UP000327157"/>
    </source>
</evidence>
<protein>
    <recommendedName>
        <fullName evidence="5">Malate dehydrogenase [NADP], chloroplastic</fullName>
        <ecNumber evidence="4">1.1.1.82</ecNumber>
    </recommendedName>
    <alternativeName>
        <fullName evidence="15">NADP-MDH</fullName>
    </alternativeName>
</protein>
<evidence type="ECO:0000256" key="7">
    <source>
        <dbReference type="ARBA" id="ARBA00022614"/>
    </source>
</evidence>
<dbReference type="InterPro" id="IPR011273">
    <property type="entry name" value="Malate_DH_NADP-dep_pln"/>
</dbReference>
<dbReference type="SUPFAM" id="SSF52540">
    <property type="entry name" value="P-loop containing nucleoside triphosphate hydrolases"/>
    <property type="match status" value="1"/>
</dbReference>
<evidence type="ECO:0000256" key="16">
    <source>
        <dbReference type="ARBA" id="ARBA00047976"/>
    </source>
</evidence>
<dbReference type="Pfam" id="PF23282">
    <property type="entry name" value="WHD_ROQ1"/>
    <property type="match status" value="1"/>
</dbReference>
<evidence type="ECO:0000256" key="15">
    <source>
        <dbReference type="ARBA" id="ARBA00033185"/>
    </source>
</evidence>
<dbReference type="InterPro" id="IPR015955">
    <property type="entry name" value="Lactate_DH/Glyco_Ohase_4_C"/>
</dbReference>
<dbReference type="SMART" id="SM00255">
    <property type="entry name" value="TIR"/>
    <property type="match status" value="1"/>
</dbReference>
<dbReference type="InterPro" id="IPR035897">
    <property type="entry name" value="Toll_tir_struct_dom_sf"/>
</dbReference>
<dbReference type="InterPro" id="IPR002182">
    <property type="entry name" value="NB-ARC"/>
</dbReference>
<dbReference type="PANTHER" id="PTHR11017:SF267">
    <property type="entry name" value="TMV RESISTANCE PROTEIN N-LIKE"/>
    <property type="match status" value="1"/>
</dbReference>
<evidence type="ECO:0000256" key="9">
    <source>
        <dbReference type="ARBA" id="ARBA00022737"/>
    </source>
</evidence>
<comment type="catalytic activity">
    <reaction evidence="16">
        <text>(S)-malate + NADP(+) = oxaloacetate + NADPH + H(+)</text>
        <dbReference type="Rhea" id="RHEA:10824"/>
        <dbReference type="ChEBI" id="CHEBI:15378"/>
        <dbReference type="ChEBI" id="CHEBI:15589"/>
        <dbReference type="ChEBI" id="CHEBI:16452"/>
        <dbReference type="ChEBI" id="CHEBI:57783"/>
        <dbReference type="ChEBI" id="CHEBI:58349"/>
        <dbReference type="EC" id="1.1.1.82"/>
    </reaction>
</comment>
<keyword evidence="14" id="KW-1015">Disulfide bond</keyword>
<keyword evidence="9" id="KW-0677">Repeat</keyword>
<dbReference type="Gene3D" id="3.80.10.10">
    <property type="entry name" value="Ribonuclease Inhibitor"/>
    <property type="match status" value="2"/>
</dbReference>
<dbReference type="Gene3D" id="3.90.110.10">
    <property type="entry name" value="Lactate dehydrogenase/glycoside hydrolase, family 4, C-terminal"/>
    <property type="match status" value="1"/>
</dbReference>
<dbReference type="InterPro" id="IPR027417">
    <property type="entry name" value="P-loop_NTPase"/>
</dbReference>
<dbReference type="GO" id="GO:0007165">
    <property type="term" value="P:signal transduction"/>
    <property type="evidence" value="ECO:0007669"/>
    <property type="project" value="InterPro"/>
</dbReference>
<sequence length="1268" mass="143491">MALVRISQGTSSDSNTFRGYRYDVFLSFRGEDPRKTFTDHLYTALNNAGFLTFRDDNELERGEAIKPGLQKAIQLSRTSVVVFSKDYASSRWCLDELVVILEHKRTSIDHVVLPVFHNVDPSHLRNQTGSIEKAFAEHQRTQSSKKVKGWREALAEVANLAGMVLADGYESKFIKDIVKVIRDKLSRTHLSIESKLVGIHSRVEHINLWLQDPSHDVGVLVVNGLPGIGKTTIAQCVYNSNFESFERSSYVESIRETASHPNGLVQIQKQILCDILNGKKEKIHNVSEGIIKIGRAISLRRVLLVLDDVDHMDQFDAVLRMKDQFYPGSKIIITTRRKRLLKAHEGITVHEVGPLGFGESLELLSQHAFGQDHPLEGYEKYSEEVVQHSGRLPLALKVLGSSLFREPKRVWKSTVEKLKVIPNGEIMNKLRISYDSLQDDHNQKLFLHIACFFIGNDEDYIVRILDGCDFETICGIQNLIDRCLVTIDRDNKLSMHDMIRDMGREIVRQESYEPENRSRLWSSKDSFEVLREKNGTQAIEGLMLGMHELLTNSPINSNENVLETNSFARMHKLKLLCLRHVRLDGCYAELPTRLRWLCWLKFPLDSIPVDFSLEKLVVLEMQYSNLRQLCKRANFLPSLKILDVSHSHGLTEIIDFSLCPKLEELILVDCTGLIDVHESIGNLERLMYLNMKDCKNLRMLPKNMCMLKSLKTLILSGCSNLDEFPVEMMKEMEFNYLATDGIPLRPERSLTILSSFPCSLVELSLKGCNLSDDVFPTDLSNLSYLRSLHLDGNPICSMPVFIKGLRRLDHLSFQDCNRLESLVGLPKVHQTTNIAQCISLRKIKYLPHERRSRTYYVGNNYNLVEWEHDYKIEPIDRVDVEIIKLLGLCNLESMPAVRMCHPLAIRNPKEIQPVQEEETKSWKKLINIAVSGAAGMISNHLLFKLASGEVFGPDQPIALKLLGSERSFQALEGVAMELEDSLFPLLREVSIGIDPYEVFQDVEWALLIGAKPRGPGMERADLLDLNGQIFVEQGKALNAVASHNVKVIVVGNPCNTNALICLKNAPNIPAKNFHALTRLDENRAKCQLALKAGVFYDKVSNVTIWGNHSTTQVPDFLNARINGLPVKEVIKDHKWLEEEFTELIQKRGGVLIKKWGRSSAASTAMSIADAIKSLVTPTPEGDWFSSAVYTNGNPYGIAEDLVFSMPCRSKGDGDYELVKDIQFDDYLRKRIKRSEAELLAEKRCVAHLTGQGIAVCDLPEDTMLPGEM</sequence>
<dbReference type="PRINTS" id="PR00364">
    <property type="entry name" value="DISEASERSIST"/>
</dbReference>
<dbReference type="Gene3D" id="3.40.50.300">
    <property type="entry name" value="P-loop containing nucleotide triphosphate hydrolases"/>
    <property type="match status" value="1"/>
</dbReference>
<comment type="subcellular location">
    <subcellularLocation>
        <location evidence="1">Plastid</location>
        <location evidence="1">Chloroplast</location>
    </subcellularLocation>
</comment>
<dbReference type="Proteomes" id="UP000327157">
    <property type="component" value="Unassembled WGS sequence"/>
</dbReference>
<dbReference type="SUPFAM" id="SSF52058">
    <property type="entry name" value="L domain-like"/>
    <property type="match status" value="1"/>
</dbReference>
<organism evidence="18 19">
    <name type="scientific">Pyrus ussuriensis x Pyrus communis</name>
    <dbReference type="NCBI Taxonomy" id="2448454"/>
    <lineage>
        <taxon>Eukaryota</taxon>
        <taxon>Viridiplantae</taxon>
        <taxon>Streptophyta</taxon>
        <taxon>Embryophyta</taxon>
        <taxon>Tracheophyta</taxon>
        <taxon>Spermatophyta</taxon>
        <taxon>Magnoliopsida</taxon>
        <taxon>eudicotyledons</taxon>
        <taxon>Gunneridae</taxon>
        <taxon>Pentapetalae</taxon>
        <taxon>rosids</taxon>
        <taxon>fabids</taxon>
        <taxon>Rosales</taxon>
        <taxon>Rosaceae</taxon>
        <taxon>Amygdaloideae</taxon>
        <taxon>Maleae</taxon>
        <taxon>Pyrus</taxon>
    </lineage>
</organism>
<dbReference type="NCBIfam" id="TIGR01759">
    <property type="entry name" value="MalateDH-SF1"/>
    <property type="match status" value="1"/>
</dbReference>
<evidence type="ECO:0000256" key="11">
    <source>
        <dbReference type="ARBA" id="ARBA00022946"/>
    </source>
</evidence>
<dbReference type="InterPro" id="IPR032675">
    <property type="entry name" value="LRR_dom_sf"/>
</dbReference>
<reference evidence="18 19" key="2">
    <citation type="submission" date="2019-11" db="EMBL/GenBank/DDBJ databases">
        <title>A de novo genome assembly of a pear dwarfing rootstock.</title>
        <authorList>
            <person name="Wang F."/>
            <person name="Wang J."/>
            <person name="Li S."/>
            <person name="Zhang Y."/>
            <person name="Fang M."/>
            <person name="Ma L."/>
            <person name="Zhao Y."/>
            <person name="Jiang S."/>
        </authorList>
    </citation>
    <scope>NUCLEOTIDE SEQUENCE [LARGE SCALE GENOMIC DNA]</scope>
    <source>
        <strain evidence="18">S2</strain>
        <tissue evidence="18">Leaf</tissue>
    </source>
</reference>
<dbReference type="Gene3D" id="1.10.8.430">
    <property type="entry name" value="Helical domain of apoptotic protease-activating factors"/>
    <property type="match status" value="1"/>
</dbReference>
<evidence type="ECO:0000256" key="4">
    <source>
        <dbReference type="ARBA" id="ARBA00013132"/>
    </source>
</evidence>
<dbReference type="FunFam" id="3.40.50.10140:FF:000007">
    <property type="entry name" value="Disease resistance protein (TIR-NBS-LRR class)"/>
    <property type="match status" value="1"/>
</dbReference>
<dbReference type="InterPro" id="IPR044974">
    <property type="entry name" value="Disease_R_plants"/>
</dbReference>
<dbReference type="SUPFAM" id="SSF52200">
    <property type="entry name" value="Toll/Interleukin receptor TIR domain"/>
    <property type="match status" value="1"/>
</dbReference>
<evidence type="ECO:0000256" key="12">
    <source>
        <dbReference type="ARBA" id="ARBA00023002"/>
    </source>
</evidence>
<evidence type="ECO:0000256" key="6">
    <source>
        <dbReference type="ARBA" id="ARBA00022528"/>
    </source>
</evidence>
<dbReference type="NCBIfam" id="NF003916">
    <property type="entry name" value="PRK05442.1"/>
    <property type="match status" value="1"/>
</dbReference>
<comment type="subunit">
    <text evidence="3">Homodimer.</text>
</comment>
<accession>A0A5N5IFI9</accession>
<dbReference type="InterPro" id="IPR022383">
    <property type="entry name" value="Lactate/malate_DH_C"/>
</dbReference>
<dbReference type="InterPro" id="IPR042197">
    <property type="entry name" value="Apaf_helical"/>
</dbReference>
<dbReference type="InterPro" id="IPR001252">
    <property type="entry name" value="Malate_DH_AS"/>
</dbReference>
<dbReference type="SUPFAM" id="SSF56327">
    <property type="entry name" value="LDH C-terminal domain-like"/>
    <property type="match status" value="1"/>
</dbReference>
<dbReference type="InterPro" id="IPR001236">
    <property type="entry name" value="Lactate/malate_DH_N"/>
</dbReference>
<dbReference type="PROSITE" id="PS00068">
    <property type="entry name" value="MDH"/>
    <property type="match status" value="1"/>
</dbReference>
<dbReference type="PROSITE" id="PS50104">
    <property type="entry name" value="TIR"/>
    <property type="match status" value="1"/>
</dbReference>
<name>A0A5N5IFI9_9ROSA</name>